<dbReference type="AlphaFoldDB" id="A0A8S0RDH0"/>
<accession>A0A8S0RDH0</accession>
<keyword evidence="2" id="KW-1185">Reference proteome</keyword>
<proteinExistence type="predicted"/>
<dbReference type="Proteomes" id="UP000594638">
    <property type="component" value="Unassembled WGS sequence"/>
</dbReference>
<sequence length="65" mass="7533">LPNNPQITASPPLHDTIAHINNVLRLEREKNLKSSQRYVDGLHSSFVVGCRSLNESLRRRENRER</sequence>
<feature type="non-terminal residue" evidence="1">
    <location>
        <position position="1"/>
    </location>
</feature>
<dbReference type="Gramene" id="OE9A088092T1">
    <property type="protein sequence ID" value="OE9A088092C1"/>
    <property type="gene ID" value="OE9A088092"/>
</dbReference>
<reference evidence="1 2" key="1">
    <citation type="submission" date="2019-12" db="EMBL/GenBank/DDBJ databases">
        <authorList>
            <person name="Alioto T."/>
            <person name="Alioto T."/>
            <person name="Gomez Garrido J."/>
        </authorList>
    </citation>
    <scope>NUCLEOTIDE SEQUENCE [LARGE SCALE GENOMIC DNA]</scope>
</reference>
<organism evidence="1 2">
    <name type="scientific">Olea europaea subsp. europaea</name>
    <dbReference type="NCBI Taxonomy" id="158383"/>
    <lineage>
        <taxon>Eukaryota</taxon>
        <taxon>Viridiplantae</taxon>
        <taxon>Streptophyta</taxon>
        <taxon>Embryophyta</taxon>
        <taxon>Tracheophyta</taxon>
        <taxon>Spermatophyta</taxon>
        <taxon>Magnoliopsida</taxon>
        <taxon>eudicotyledons</taxon>
        <taxon>Gunneridae</taxon>
        <taxon>Pentapetalae</taxon>
        <taxon>asterids</taxon>
        <taxon>lamiids</taxon>
        <taxon>Lamiales</taxon>
        <taxon>Oleaceae</taxon>
        <taxon>Oleeae</taxon>
        <taxon>Olea</taxon>
    </lineage>
</organism>
<evidence type="ECO:0000313" key="2">
    <source>
        <dbReference type="Proteomes" id="UP000594638"/>
    </source>
</evidence>
<gene>
    <name evidence="1" type="ORF">OLEA9_A088092</name>
</gene>
<evidence type="ECO:0000313" key="1">
    <source>
        <dbReference type="EMBL" id="CAA2976956.1"/>
    </source>
</evidence>
<protein>
    <submittedName>
        <fullName evidence="1">Uncharacterized protein</fullName>
    </submittedName>
</protein>
<comment type="caution">
    <text evidence="1">The sequence shown here is derived from an EMBL/GenBank/DDBJ whole genome shotgun (WGS) entry which is preliminary data.</text>
</comment>
<dbReference type="EMBL" id="CACTIH010002665">
    <property type="protein sequence ID" value="CAA2976956.1"/>
    <property type="molecule type" value="Genomic_DNA"/>
</dbReference>
<name>A0A8S0RDH0_OLEEU</name>